<name>A0A0M8ZW26_9HYME</name>
<proteinExistence type="predicted"/>
<organism evidence="3 4">
    <name type="scientific">Melipona quadrifasciata</name>
    <dbReference type="NCBI Taxonomy" id="166423"/>
    <lineage>
        <taxon>Eukaryota</taxon>
        <taxon>Metazoa</taxon>
        <taxon>Ecdysozoa</taxon>
        <taxon>Arthropoda</taxon>
        <taxon>Hexapoda</taxon>
        <taxon>Insecta</taxon>
        <taxon>Pterygota</taxon>
        <taxon>Neoptera</taxon>
        <taxon>Endopterygota</taxon>
        <taxon>Hymenoptera</taxon>
        <taxon>Apocrita</taxon>
        <taxon>Aculeata</taxon>
        <taxon>Apoidea</taxon>
        <taxon>Anthophila</taxon>
        <taxon>Apidae</taxon>
        <taxon>Melipona</taxon>
    </lineage>
</organism>
<reference evidence="3 4" key="1">
    <citation type="submission" date="2015-07" db="EMBL/GenBank/DDBJ databases">
        <title>The genome of Melipona quadrifasciata.</title>
        <authorList>
            <person name="Pan H."/>
            <person name="Kapheim K."/>
        </authorList>
    </citation>
    <scope>NUCLEOTIDE SEQUENCE [LARGE SCALE GENOMIC DNA]</scope>
    <source>
        <strain evidence="3">0111107301</strain>
        <tissue evidence="3">Whole body</tissue>
    </source>
</reference>
<feature type="transmembrane region" description="Helical" evidence="2">
    <location>
        <begin position="119"/>
        <end position="144"/>
    </location>
</feature>
<dbReference type="EMBL" id="KQ435824">
    <property type="protein sequence ID" value="KOX72117.1"/>
    <property type="molecule type" value="Genomic_DNA"/>
</dbReference>
<evidence type="ECO:0000313" key="4">
    <source>
        <dbReference type="Proteomes" id="UP000053105"/>
    </source>
</evidence>
<protein>
    <submittedName>
        <fullName evidence="3">Uncharacterized protein</fullName>
    </submittedName>
</protein>
<keyword evidence="4" id="KW-1185">Reference proteome</keyword>
<sequence>MKMLVEEKKKRRLFCLRHNLQTHQEAITPPNNHKNEAGSYAESPAAFIAPQFGEYNGAYSSLRAASDVPKTHYSGIQFKRRYGERHCQKSTSKPAKLRNRRSTSASSWKRSKKTREADVMMTVAMVVVVVVVVVVMEVVAVVVATSPGGSGRWLKNEVICQILDTLTVLPDLFRELFIELNVVHRCVLDLLANTMNNISTICGTVLDRKDR</sequence>
<dbReference type="Proteomes" id="UP000053105">
    <property type="component" value="Unassembled WGS sequence"/>
</dbReference>
<dbReference type="AlphaFoldDB" id="A0A0M8ZW26"/>
<evidence type="ECO:0000256" key="2">
    <source>
        <dbReference type="SAM" id="Phobius"/>
    </source>
</evidence>
<accession>A0A0M8ZW26</accession>
<feature type="region of interest" description="Disordered" evidence="1">
    <location>
        <begin position="83"/>
        <end position="111"/>
    </location>
</feature>
<evidence type="ECO:0000313" key="3">
    <source>
        <dbReference type="EMBL" id="KOX72117.1"/>
    </source>
</evidence>
<gene>
    <name evidence="3" type="ORF">WN51_00978</name>
</gene>
<keyword evidence="2" id="KW-1133">Transmembrane helix</keyword>
<keyword evidence="2" id="KW-0472">Membrane</keyword>
<evidence type="ECO:0000256" key="1">
    <source>
        <dbReference type="SAM" id="MobiDB-lite"/>
    </source>
</evidence>
<keyword evidence="2" id="KW-0812">Transmembrane</keyword>